<evidence type="ECO:0000313" key="2">
    <source>
        <dbReference type="EMBL" id="MFC5509021.1"/>
    </source>
</evidence>
<dbReference type="InterPro" id="IPR009492">
    <property type="entry name" value="TniQ"/>
</dbReference>
<protein>
    <submittedName>
        <fullName evidence="2">TniQ family protein</fullName>
    </submittedName>
</protein>
<proteinExistence type="predicted"/>
<sequence length="629" mass="68578">MRLSTLPVRPIRHSGEPAYAYCARIGATNGLKTLTHCGYVFGFRSFEIIQGKGLECVAELTDQDLAALSFDTAKTAPDNVELRGERLFRKQWTIASQCKVCPGCVRQDMAAPEQFRRRLPRAWRRTFWDIRAVDVCVEHSARLIDACEACGEALSYENASVGRCPQGHDIAQFICEAVPEGETLGARYILGRLGFAERLASAFLDELDLGRAIATMEAVGRAAMGIERFAEQAPSSSSGAILSVGFDAIQGLPERLPVIMDGLVALSGQRPWRWGLLKAYGEFYEWLMDEPQSAIIDALRAGIVAHAENSDQVIFKANTTVAGVMMASAKYVPLAEAAAECGMGSDRFRRFCEAQGVLPSARLRQGESARIPRAFVDQFREMIAECFNATELEIALGVSPAAARAIADEGLVDPIVPAEQRRELKFNVALFSVQSVRRLLDDLAARIELGGNNLTALPKAAATLRLATSKAVQLVLSGRLSIRGYDGSAPGLQAFLIDRCELSKAIGQHLSYEFVPISTAAGQIGIKGETAKALRDHNFLDATRHRNSLLVRRDTLQRFVDDHVTSQTLAAMGGFGSASAATKQLKKVGLTPILPMEVARQAIFRRSEAEAALDRWQRLESGAPRATEH</sequence>
<gene>
    <name evidence="2" type="ORF">ACFPN9_27710</name>
</gene>
<dbReference type="EMBL" id="JBHSLU010000133">
    <property type="protein sequence ID" value="MFC5509021.1"/>
    <property type="molecule type" value="Genomic_DNA"/>
</dbReference>
<evidence type="ECO:0000313" key="3">
    <source>
        <dbReference type="Proteomes" id="UP001596060"/>
    </source>
</evidence>
<evidence type="ECO:0000259" key="1">
    <source>
        <dbReference type="Pfam" id="PF06527"/>
    </source>
</evidence>
<dbReference type="RefSeq" id="WP_377817940.1">
    <property type="nucleotide sequence ID" value="NZ_JBHSLU010000133.1"/>
</dbReference>
<feature type="domain" description="TniQ" evidence="1">
    <location>
        <begin position="7"/>
        <end position="143"/>
    </location>
</feature>
<comment type="caution">
    <text evidence="2">The sequence shown here is derived from an EMBL/GenBank/DDBJ whole genome shotgun (WGS) entry which is preliminary data.</text>
</comment>
<reference evidence="3" key="1">
    <citation type="journal article" date="2019" name="Int. J. Syst. Evol. Microbiol.">
        <title>The Global Catalogue of Microorganisms (GCM) 10K type strain sequencing project: providing services to taxonomists for standard genome sequencing and annotation.</title>
        <authorList>
            <consortium name="The Broad Institute Genomics Platform"/>
            <consortium name="The Broad Institute Genome Sequencing Center for Infectious Disease"/>
            <person name="Wu L."/>
            <person name="Ma J."/>
        </authorList>
    </citation>
    <scope>NUCLEOTIDE SEQUENCE [LARGE SCALE GENOMIC DNA]</scope>
    <source>
        <strain evidence="3">CCUG 43117</strain>
    </source>
</reference>
<organism evidence="2 3">
    <name type="scientific">Bosea massiliensis</name>
    <dbReference type="NCBI Taxonomy" id="151419"/>
    <lineage>
        <taxon>Bacteria</taxon>
        <taxon>Pseudomonadati</taxon>
        <taxon>Pseudomonadota</taxon>
        <taxon>Alphaproteobacteria</taxon>
        <taxon>Hyphomicrobiales</taxon>
        <taxon>Boseaceae</taxon>
        <taxon>Bosea</taxon>
    </lineage>
</organism>
<accession>A0ABW0PAD6</accession>
<name>A0ABW0PAD6_9HYPH</name>
<keyword evidence="3" id="KW-1185">Reference proteome</keyword>
<dbReference type="Pfam" id="PF06527">
    <property type="entry name" value="TniQ"/>
    <property type="match status" value="1"/>
</dbReference>
<dbReference type="Proteomes" id="UP001596060">
    <property type="component" value="Unassembled WGS sequence"/>
</dbReference>